<dbReference type="Proteomes" id="UP001252207">
    <property type="component" value="Unassembled WGS sequence"/>
</dbReference>
<gene>
    <name evidence="1" type="ORF">NLX89_11875</name>
</gene>
<accession>A0ABU2IY94</accession>
<name>A0ABU2IY94_9GAMM</name>
<protein>
    <submittedName>
        <fullName evidence="1">Uncharacterized protein</fullName>
    </submittedName>
</protein>
<evidence type="ECO:0000313" key="2">
    <source>
        <dbReference type="Proteomes" id="UP001252207"/>
    </source>
</evidence>
<proteinExistence type="predicted"/>
<dbReference type="EMBL" id="JANAVW010000001">
    <property type="protein sequence ID" value="MDT0134041.1"/>
    <property type="molecule type" value="Genomic_DNA"/>
</dbReference>
<keyword evidence="2" id="KW-1185">Reference proteome</keyword>
<comment type="caution">
    <text evidence="1">The sequence shown here is derived from an EMBL/GenBank/DDBJ whole genome shotgun (WGS) entry which is preliminary data.</text>
</comment>
<dbReference type="RefSeq" id="WP_272689935.1">
    <property type="nucleotide sequence ID" value="NZ_CP145922.1"/>
</dbReference>
<sequence length="133" mass="15036">MATIGLVLSGSCIAITIPDHGLSKYCQDVVRTMDEVYENGALTQCYFKDLSLLEAYTQYRALLIDGKQFLIENLENNRNIEMPCPSEGCIAIRYHWNGDQNLKIEQEFAGGETHLQFVQDNKGTALKIIQYPD</sequence>
<dbReference type="GeneID" id="89490450"/>
<organism evidence="1 2">
    <name type="scientific">Providencia huaxiensis</name>
    <dbReference type="NCBI Taxonomy" id="2027290"/>
    <lineage>
        <taxon>Bacteria</taxon>
        <taxon>Pseudomonadati</taxon>
        <taxon>Pseudomonadota</taxon>
        <taxon>Gammaproteobacteria</taxon>
        <taxon>Enterobacterales</taxon>
        <taxon>Morganellaceae</taxon>
        <taxon>Providencia</taxon>
    </lineage>
</organism>
<reference evidence="1 2" key="1">
    <citation type="submission" date="2022-06" db="EMBL/GenBank/DDBJ databases">
        <title>Chromosome and plasmid sequencings of Enterobacteriales species co-exiting double carbapenemases.</title>
        <authorList>
            <person name="Fu Y."/>
        </authorList>
    </citation>
    <scope>NUCLEOTIDE SEQUENCE [LARGE SCALE GENOMIC DNA]</scope>
    <source>
        <strain evidence="1 2">21030615019</strain>
    </source>
</reference>
<evidence type="ECO:0000313" key="1">
    <source>
        <dbReference type="EMBL" id="MDT0134041.1"/>
    </source>
</evidence>